<dbReference type="Pfam" id="PF00535">
    <property type="entry name" value="Glycos_transf_2"/>
    <property type="match status" value="1"/>
</dbReference>
<dbReference type="PANTHER" id="PTHR43685">
    <property type="entry name" value="GLYCOSYLTRANSFERASE"/>
    <property type="match status" value="1"/>
</dbReference>
<evidence type="ECO:0000313" key="2">
    <source>
        <dbReference type="EMBL" id="MBB5714743.1"/>
    </source>
</evidence>
<dbReference type="EC" id="2.4.-.-" evidence="2"/>
<evidence type="ECO:0000259" key="1">
    <source>
        <dbReference type="Pfam" id="PF00535"/>
    </source>
</evidence>
<dbReference type="RefSeq" id="WP_184056330.1">
    <property type="nucleotide sequence ID" value="NZ_JACIJK010000004.1"/>
</dbReference>
<keyword evidence="2" id="KW-0328">Glycosyltransferase</keyword>
<protein>
    <submittedName>
        <fullName evidence="2">Succinoglycan biosynthesis protein ExoM</fullName>
        <ecNumber evidence="2">2.4.-.-</ecNumber>
    </submittedName>
</protein>
<accession>A0A7W9EVQ9</accession>
<dbReference type="InterPro" id="IPR029044">
    <property type="entry name" value="Nucleotide-diphossugar_trans"/>
</dbReference>
<organism evidence="2 3">
    <name type="scientific">Sphingomonas aerophila</name>
    <dbReference type="NCBI Taxonomy" id="1344948"/>
    <lineage>
        <taxon>Bacteria</taxon>
        <taxon>Pseudomonadati</taxon>
        <taxon>Pseudomonadota</taxon>
        <taxon>Alphaproteobacteria</taxon>
        <taxon>Sphingomonadales</taxon>
        <taxon>Sphingomonadaceae</taxon>
        <taxon>Sphingomonas</taxon>
    </lineage>
</organism>
<keyword evidence="3" id="KW-1185">Reference proteome</keyword>
<name>A0A7W9EVQ9_9SPHN</name>
<dbReference type="AlphaFoldDB" id="A0A7W9EVQ9"/>
<dbReference type="PANTHER" id="PTHR43685:SF2">
    <property type="entry name" value="GLYCOSYLTRANSFERASE 2-LIKE DOMAIN-CONTAINING PROTEIN"/>
    <property type="match status" value="1"/>
</dbReference>
<sequence length="289" mass="31395">MDLTIAICTFRRPSIAGTLRSIAEQRGFAGLPPIVVIDNDNDRSAESRILAAAAEAGVLIKYLHAPAQNISIARNAALDATTTRWLALIDDDEQAEPDWLVRLSADVGGAHAVIGISRAIYSPSQPKWLSRCAFYSNRITGRLDNAYTCNALLDLDFVRRHGLRFDLALGRTGGEDTLFFRSLTAAGGVIAYRPGAVVTEPVPESRARMRWVLRRNFRAGQTHGLLLATHDPRAFQKLPITAGAKAAVSATAALASVPGSARSRRWAARAALHAGALTYRLNRKILKEY</sequence>
<dbReference type="InterPro" id="IPR001173">
    <property type="entry name" value="Glyco_trans_2-like"/>
</dbReference>
<keyword evidence="2" id="KW-0808">Transferase</keyword>
<comment type="caution">
    <text evidence="2">The sequence shown here is derived from an EMBL/GenBank/DDBJ whole genome shotgun (WGS) entry which is preliminary data.</text>
</comment>
<reference evidence="2 3" key="1">
    <citation type="submission" date="2020-08" db="EMBL/GenBank/DDBJ databases">
        <title>Genomic Encyclopedia of Type Strains, Phase IV (KMG-IV): sequencing the most valuable type-strain genomes for metagenomic binning, comparative biology and taxonomic classification.</title>
        <authorList>
            <person name="Goeker M."/>
        </authorList>
    </citation>
    <scope>NUCLEOTIDE SEQUENCE [LARGE SCALE GENOMIC DNA]</scope>
    <source>
        <strain evidence="2 3">DSM 100044</strain>
    </source>
</reference>
<evidence type="ECO:0000313" key="3">
    <source>
        <dbReference type="Proteomes" id="UP000546200"/>
    </source>
</evidence>
<dbReference type="Gene3D" id="3.90.550.10">
    <property type="entry name" value="Spore Coat Polysaccharide Biosynthesis Protein SpsA, Chain A"/>
    <property type="match status" value="1"/>
</dbReference>
<gene>
    <name evidence="2" type="ORF">FHS94_001579</name>
</gene>
<feature type="domain" description="Glycosyltransferase 2-like" evidence="1">
    <location>
        <begin position="4"/>
        <end position="142"/>
    </location>
</feature>
<dbReference type="EMBL" id="JACIJK010000004">
    <property type="protein sequence ID" value="MBB5714743.1"/>
    <property type="molecule type" value="Genomic_DNA"/>
</dbReference>
<dbReference type="GO" id="GO:0016757">
    <property type="term" value="F:glycosyltransferase activity"/>
    <property type="evidence" value="ECO:0007669"/>
    <property type="project" value="UniProtKB-KW"/>
</dbReference>
<dbReference type="Proteomes" id="UP000546200">
    <property type="component" value="Unassembled WGS sequence"/>
</dbReference>
<dbReference type="CDD" id="cd00761">
    <property type="entry name" value="Glyco_tranf_GTA_type"/>
    <property type="match status" value="1"/>
</dbReference>
<dbReference type="SUPFAM" id="SSF53448">
    <property type="entry name" value="Nucleotide-diphospho-sugar transferases"/>
    <property type="match status" value="1"/>
</dbReference>
<proteinExistence type="predicted"/>
<dbReference type="InterPro" id="IPR050834">
    <property type="entry name" value="Glycosyltransf_2"/>
</dbReference>